<proteinExistence type="predicted"/>
<reference evidence="1 2" key="1">
    <citation type="journal article" date="2019" name="Int. J. Syst. Evol. Microbiol.">
        <title>The Global Catalogue of Microorganisms (GCM) 10K type strain sequencing project: providing services to taxonomists for standard genome sequencing and annotation.</title>
        <authorList>
            <consortium name="The Broad Institute Genomics Platform"/>
            <consortium name="The Broad Institute Genome Sequencing Center for Infectious Disease"/>
            <person name="Wu L."/>
            <person name="Ma J."/>
        </authorList>
    </citation>
    <scope>NUCLEOTIDE SEQUENCE [LARGE SCALE GENOMIC DNA]</scope>
    <source>
        <strain evidence="1 2">JCM 14560</strain>
    </source>
</reference>
<keyword evidence="2" id="KW-1185">Reference proteome</keyword>
<dbReference type="Proteomes" id="UP001422759">
    <property type="component" value="Unassembled WGS sequence"/>
</dbReference>
<comment type="caution">
    <text evidence="1">The sequence shown here is derived from an EMBL/GenBank/DDBJ whole genome shotgun (WGS) entry which is preliminary data.</text>
</comment>
<evidence type="ECO:0000313" key="1">
    <source>
        <dbReference type="EMBL" id="GAA2147356.1"/>
    </source>
</evidence>
<name>A0ABN2ZV41_9ACTN</name>
<protein>
    <submittedName>
        <fullName evidence="1">Uncharacterized protein</fullName>
    </submittedName>
</protein>
<organism evidence="1 2">
    <name type="scientific">Kitasatospora kazusensis</name>
    <dbReference type="NCBI Taxonomy" id="407974"/>
    <lineage>
        <taxon>Bacteria</taxon>
        <taxon>Bacillati</taxon>
        <taxon>Actinomycetota</taxon>
        <taxon>Actinomycetes</taxon>
        <taxon>Kitasatosporales</taxon>
        <taxon>Streptomycetaceae</taxon>
        <taxon>Kitasatospora</taxon>
    </lineage>
</organism>
<dbReference type="EMBL" id="BAAANT010000021">
    <property type="protein sequence ID" value="GAA2147356.1"/>
    <property type="molecule type" value="Genomic_DNA"/>
</dbReference>
<accession>A0ABN2ZV41</accession>
<evidence type="ECO:0000313" key="2">
    <source>
        <dbReference type="Proteomes" id="UP001422759"/>
    </source>
</evidence>
<dbReference type="RefSeq" id="WP_344466567.1">
    <property type="nucleotide sequence ID" value="NZ_BAAANT010000021.1"/>
</dbReference>
<sequence>MGSPATVRLVHEEGHVNPGATADDSLQGSVYVDGRGWVWVERDGRRLVSLPAHAVARIEWEADGIPAGYDA</sequence>
<gene>
    <name evidence="1" type="ORF">GCM10009760_38190</name>
</gene>